<keyword evidence="2" id="KW-1185">Reference proteome</keyword>
<evidence type="ECO:0000313" key="2">
    <source>
        <dbReference type="Proteomes" id="UP000324897"/>
    </source>
</evidence>
<dbReference type="PANTHER" id="PTHR10894:SF14">
    <property type="entry name" value="EXPRESSED PROTEIN"/>
    <property type="match status" value="1"/>
</dbReference>
<proteinExistence type="predicted"/>
<name>A0A5J9UZD9_9POAL</name>
<dbReference type="PANTHER" id="PTHR10894">
    <property type="entry name" value="NUCLEOLAR PROTEIN 5 NUCLEOLAR PROTEIN NOP5 NOP58"/>
    <property type="match status" value="1"/>
</dbReference>
<dbReference type="InterPro" id="IPR045056">
    <property type="entry name" value="Nop56/Nop58"/>
</dbReference>
<gene>
    <name evidence="1" type="ORF">EJB05_19947</name>
</gene>
<organism evidence="1 2">
    <name type="scientific">Eragrostis curvula</name>
    <name type="common">weeping love grass</name>
    <dbReference type="NCBI Taxonomy" id="38414"/>
    <lineage>
        <taxon>Eukaryota</taxon>
        <taxon>Viridiplantae</taxon>
        <taxon>Streptophyta</taxon>
        <taxon>Embryophyta</taxon>
        <taxon>Tracheophyta</taxon>
        <taxon>Spermatophyta</taxon>
        <taxon>Magnoliopsida</taxon>
        <taxon>Liliopsida</taxon>
        <taxon>Poales</taxon>
        <taxon>Poaceae</taxon>
        <taxon>PACMAD clade</taxon>
        <taxon>Chloridoideae</taxon>
        <taxon>Eragrostideae</taxon>
        <taxon>Eragrostidinae</taxon>
        <taxon>Eragrostis</taxon>
    </lineage>
</organism>
<dbReference type="GO" id="GO:0030515">
    <property type="term" value="F:snoRNA binding"/>
    <property type="evidence" value="ECO:0007669"/>
    <property type="project" value="InterPro"/>
</dbReference>
<dbReference type="Proteomes" id="UP000324897">
    <property type="component" value="Chromosome 1"/>
</dbReference>
<dbReference type="Gramene" id="TVU28430">
    <property type="protein sequence ID" value="TVU28430"/>
    <property type="gene ID" value="EJB05_19947"/>
</dbReference>
<dbReference type="OrthoDB" id="693130at2759"/>
<dbReference type="AlphaFoldDB" id="A0A5J9UZD9"/>
<protein>
    <submittedName>
        <fullName evidence="1">Uncharacterized protein</fullName>
    </submittedName>
</protein>
<dbReference type="EMBL" id="RWGY01000011">
    <property type="protein sequence ID" value="TVU28430.1"/>
    <property type="molecule type" value="Genomic_DNA"/>
</dbReference>
<dbReference type="GO" id="GO:0031428">
    <property type="term" value="C:box C/D methylation guide snoRNP complex"/>
    <property type="evidence" value="ECO:0007669"/>
    <property type="project" value="InterPro"/>
</dbReference>
<dbReference type="GO" id="GO:0032040">
    <property type="term" value="C:small-subunit processome"/>
    <property type="evidence" value="ECO:0007669"/>
    <property type="project" value="InterPro"/>
</dbReference>
<reference evidence="1 2" key="1">
    <citation type="journal article" date="2019" name="Sci. Rep.">
        <title>A high-quality genome of Eragrostis curvula grass provides insights into Poaceae evolution and supports new strategies to enhance forage quality.</title>
        <authorList>
            <person name="Carballo J."/>
            <person name="Santos B.A.C.M."/>
            <person name="Zappacosta D."/>
            <person name="Garbus I."/>
            <person name="Selva J.P."/>
            <person name="Gallo C.A."/>
            <person name="Diaz A."/>
            <person name="Albertini E."/>
            <person name="Caccamo M."/>
            <person name="Echenique V."/>
        </authorList>
    </citation>
    <scope>NUCLEOTIDE SEQUENCE [LARGE SCALE GENOMIC DNA]</scope>
    <source>
        <strain evidence="2">cv. Victoria</strain>
        <tissue evidence="1">Leaf</tissue>
    </source>
</reference>
<comment type="caution">
    <text evidence="1">The sequence shown here is derived from an EMBL/GenBank/DDBJ whole genome shotgun (WGS) entry which is preliminary data.</text>
</comment>
<evidence type="ECO:0000313" key="1">
    <source>
        <dbReference type="EMBL" id="TVU28430.1"/>
    </source>
</evidence>
<sequence>MNLPTPAMGHVLELMIVPTIATNLGHHGIILVLLETPSGFAIFSLNGVKLYLPDAMGNIWSNFLHEYDANKFVRMKEFRTFEDKSNAILGTGINRQLTEMIMKWRRRGQKLAVGKPEYKRIIQTTLGIPCLYDDAVMELMWGLKNLMHILVPQEKSELTKEDHLPMSQGLIMFLGRYGHDVKPEMVNEQIISAASILYDCEALEKNHRQFLRKAGWKIESISGLDLVVAHKGRKIRIRQLRSLIKEARVAMESEHAS</sequence>
<accession>A0A5J9UZD9</accession>